<dbReference type="Pfam" id="PF08798">
    <property type="entry name" value="CRISPR_assoc"/>
    <property type="match status" value="1"/>
</dbReference>
<dbReference type="NCBIfam" id="TIGR01907">
    <property type="entry name" value="casE_Cse3"/>
    <property type="match status" value="1"/>
</dbReference>
<dbReference type="EMBL" id="JANCPR020000001">
    <property type="protein sequence ID" value="MDJ1130571.1"/>
    <property type="molecule type" value="Genomic_DNA"/>
</dbReference>
<protein>
    <submittedName>
        <fullName evidence="1">Type I-E CRISPR-associated protein Cas6/Cse3/CasE</fullName>
    </submittedName>
</protein>
<dbReference type="RefSeq" id="WP_274039751.1">
    <property type="nucleotide sequence ID" value="NZ_JANCPR020000001.1"/>
</dbReference>
<sequence length="222" mass="24197">MTLWLTRIVPSPTSPDARRDLRGAAQGIRLHQRVLQMFPDGVEGPARAAYGVLFRAEETPRGPQILLQSRVEPDPSRLPDAYGKTETRSLDDLLKAVHNGTLVNYRCVANAVRKPSARTQEEYKLPPVVALSGNAAIAWWERQSAAAGLEPLHVNAHPLEAVSGPRGTEGAAARQRIRHSRTQFDGMARVIDSDLCREKLAAGIGRGKAYGCGLLTIAPVRQ</sequence>
<dbReference type="Gene3D" id="3.30.70.1210">
    <property type="entry name" value="Crispr-associated protein, domain 2"/>
    <property type="match status" value="1"/>
</dbReference>
<gene>
    <name evidence="1" type="primary">cas6e</name>
    <name evidence="1" type="ORF">NMN56_001110</name>
</gene>
<accession>A0ABT6ZPH6</accession>
<organism evidence="1 2">
    <name type="scientific">Streptomyces iconiensis</name>
    <dbReference type="NCBI Taxonomy" id="1384038"/>
    <lineage>
        <taxon>Bacteria</taxon>
        <taxon>Bacillati</taxon>
        <taxon>Actinomycetota</taxon>
        <taxon>Actinomycetes</taxon>
        <taxon>Kitasatosporales</taxon>
        <taxon>Streptomycetaceae</taxon>
        <taxon>Streptomyces</taxon>
    </lineage>
</organism>
<dbReference type="InterPro" id="IPR010179">
    <property type="entry name" value="CRISPR-assoc_prot_Cse3"/>
</dbReference>
<evidence type="ECO:0000313" key="2">
    <source>
        <dbReference type="Proteomes" id="UP001214441"/>
    </source>
</evidence>
<name>A0ABT6ZPH6_9ACTN</name>
<proteinExistence type="predicted"/>
<dbReference type="Proteomes" id="UP001214441">
    <property type="component" value="Unassembled WGS sequence"/>
</dbReference>
<dbReference type="SMART" id="SM01101">
    <property type="entry name" value="CRISPR_assoc"/>
    <property type="match status" value="1"/>
</dbReference>
<dbReference type="Gene3D" id="3.30.70.1200">
    <property type="entry name" value="Crispr-associated protein, domain 1"/>
    <property type="match status" value="1"/>
</dbReference>
<evidence type="ECO:0000313" key="1">
    <source>
        <dbReference type="EMBL" id="MDJ1130571.1"/>
    </source>
</evidence>
<dbReference type="SUPFAM" id="SSF117987">
    <property type="entry name" value="CRISPR-associated protein"/>
    <property type="match status" value="2"/>
</dbReference>
<reference evidence="1 2" key="1">
    <citation type="submission" date="2023-05" db="EMBL/GenBank/DDBJ databases">
        <title>Streptantibioticus silvisoli sp. nov., acidotolerant actinomycetes 1 from pine litter.</title>
        <authorList>
            <person name="Swiecimska M."/>
            <person name="Golinska P."/>
            <person name="Sangal V."/>
            <person name="Wachnowicz B."/>
            <person name="Goodfellow M."/>
        </authorList>
    </citation>
    <scope>NUCLEOTIDE SEQUENCE [LARGE SCALE GENOMIC DNA]</scope>
    <source>
        <strain evidence="1 2">DSM 42109</strain>
    </source>
</reference>
<keyword evidence="2" id="KW-1185">Reference proteome</keyword>
<dbReference type="CDD" id="cd09727">
    <property type="entry name" value="Cas6_I-E"/>
    <property type="match status" value="1"/>
</dbReference>
<comment type="caution">
    <text evidence="1">The sequence shown here is derived from an EMBL/GenBank/DDBJ whole genome shotgun (WGS) entry which is preliminary data.</text>
</comment>